<sequence length="180" mass="20195">MKVKANLRWALGRIPGLLKLGRGALPARPVNIVGGAEQERTRWDPKDGELCLSRTKPEETLVEAPVSTTPATQSEGSINSDYSWLLLPNGTRIDGDLDDIRDITESEPLSMLPNTRENEPTREVQIGDDNDIIVPFHRSTCTKCKKHSYRQRTWPSTSRQNTAMCFCHSMCSLTHKPKPL</sequence>
<reference evidence="1 2" key="1">
    <citation type="submission" date="2020-06" db="EMBL/GenBank/DDBJ databases">
        <authorList>
            <person name="Li R."/>
            <person name="Bekaert M."/>
        </authorList>
    </citation>
    <scope>NUCLEOTIDE SEQUENCE [LARGE SCALE GENOMIC DNA]</scope>
    <source>
        <strain evidence="2">wild</strain>
    </source>
</reference>
<keyword evidence="2" id="KW-1185">Reference proteome</keyword>
<proteinExistence type="predicted"/>
<dbReference type="Proteomes" id="UP000507470">
    <property type="component" value="Unassembled WGS sequence"/>
</dbReference>
<dbReference type="AlphaFoldDB" id="A0A6J8EDN9"/>
<gene>
    <name evidence="1" type="ORF">MCOR_51044</name>
</gene>
<protein>
    <submittedName>
        <fullName evidence="1">Uncharacterized protein</fullName>
    </submittedName>
</protein>
<accession>A0A6J8EDN9</accession>
<dbReference type="EMBL" id="CACVKT020008934">
    <property type="protein sequence ID" value="CAC5418620.1"/>
    <property type="molecule type" value="Genomic_DNA"/>
</dbReference>
<dbReference type="OrthoDB" id="5866503at2759"/>
<name>A0A6J8EDN9_MYTCO</name>
<evidence type="ECO:0000313" key="1">
    <source>
        <dbReference type="EMBL" id="CAC5418620.1"/>
    </source>
</evidence>
<evidence type="ECO:0000313" key="2">
    <source>
        <dbReference type="Proteomes" id="UP000507470"/>
    </source>
</evidence>
<organism evidence="1 2">
    <name type="scientific">Mytilus coruscus</name>
    <name type="common">Sea mussel</name>
    <dbReference type="NCBI Taxonomy" id="42192"/>
    <lineage>
        <taxon>Eukaryota</taxon>
        <taxon>Metazoa</taxon>
        <taxon>Spiralia</taxon>
        <taxon>Lophotrochozoa</taxon>
        <taxon>Mollusca</taxon>
        <taxon>Bivalvia</taxon>
        <taxon>Autobranchia</taxon>
        <taxon>Pteriomorphia</taxon>
        <taxon>Mytilida</taxon>
        <taxon>Mytiloidea</taxon>
        <taxon>Mytilidae</taxon>
        <taxon>Mytilinae</taxon>
        <taxon>Mytilus</taxon>
    </lineage>
</organism>